<dbReference type="InterPro" id="IPR005612">
    <property type="entry name" value="CCAAT-binding_factor"/>
</dbReference>
<dbReference type="AlphaFoldDB" id="B7GER6"/>
<dbReference type="Pfam" id="PF03914">
    <property type="entry name" value="CBF"/>
    <property type="match status" value="1"/>
</dbReference>
<organism evidence="4 5">
    <name type="scientific">Phaeodactylum tricornutum (strain CCAP 1055/1)</name>
    <dbReference type="NCBI Taxonomy" id="556484"/>
    <lineage>
        <taxon>Eukaryota</taxon>
        <taxon>Sar</taxon>
        <taxon>Stramenopiles</taxon>
        <taxon>Ochrophyta</taxon>
        <taxon>Bacillariophyta</taxon>
        <taxon>Bacillariophyceae</taxon>
        <taxon>Bacillariophycidae</taxon>
        <taxon>Naviculales</taxon>
        <taxon>Phaeodactylaceae</taxon>
        <taxon>Phaeodactylum</taxon>
    </lineage>
</organism>
<dbReference type="PANTHER" id="PTHR12048:SF0">
    <property type="entry name" value="CCAAT_ENHANCER-BINDING PROTEIN ZETA"/>
    <property type="match status" value="1"/>
</dbReference>
<dbReference type="OrthoDB" id="28947at2759"/>
<feature type="region of interest" description="Disordered" evidence="2">
    <location>
        <begin position="783"/>
        <end position="831"/>
    </location>
</feature>
<dbReference type="HOGENOM" id="CLU_003417_3_0_1"/>
<keyword evidence="5" id="KW-1185">Reference proteome</keyword>
<dbReference type="RefSeq" id="XP_002185607.1">
    <property type="nucleotide sequence ID" value="XM_002185571.1"/>
</dbReference>
<dbReference type="InParanoid" id="B7GER6"/>
<dbReference type="Proteomes" id="UP000000759">
    <property type="component" value="Chromosome 33"/>
</dbReference>
<feature type="region of interest" description="Disordered" evidence="2">
    <location>
        <begin position="1"/>
        <end position="38"/>
    </location>
</feature>
<feature type="region of interest" description="Disordered" evidence="2">
    <location>
        <begin position="947"/>
        <end position="971"/>
    </location>
</feature>
<evidence type="ECO:0000256" key="1">
    <source>
        <dbReference type="ARBA" id="ARBA00007797"/>
    </source>
</evidence>
<comment type="similarity">
    <text evidence="1">Belongs to the CBF/MAK21 family.</text>
</comment>
<gene>
    <name evidence="4" type="ORF">PHATRDRAFT_50630</name>
</gene>
<reference evidence="5" key="2">
    <citation type="submission" date="2008-08" db="EMBL/GenBank/DDBJ databases">
        <authorList>
            <consortium name="Diatom Consortium"/>
            <person name="Grigoriev I."/>
            <person name="Grimwood J."/>
            <person name="Kuo A."/>
            <person name="Otillar R.P."/>
            <person name="Salamov A."/>
            <person name="Detter J.C."/>
            <person name="Lindquist E."/>
            <person name="Shapiro H."/>
            <person name="Lucas S."/>
            <person name="Glavina del Rio T."/>
            <person name="Pitluck S."/>
            <person name="Rokhsar D."/>
            <person name="Bowler C."/>
        </authorList>
    </citation>
    <scope>GENOME REANNOTATION</scope>
    <source>
        <strain evidence="5">CCAP 1055/1</strain>
    </source>
</reference>
<feature type="compositionally biased region" description="Basic and acidic residues" evidence="2">
    <location>
        <begin position="954"/>
        <end position="963"/>
    </location>
</feature>
<sequence length="971" mass="109034">MVVEAIKTKPRRRRGSKSESRQHSQSESAAVESSSTYQPHSTLLIQLNEDAPTWYRLGNKQYAEERDATTASNPPEKGQRVSKDLVLKYRALGDAIYRREVQLFGKESNTSDDRWVESTMKKGTLKDRVAAMSVVVSTDPVHKFYVLDGLLNMAGCSDSNSSTQTNSRVAQLAAEALEDLFVNTFLPNRRKLISMEQRPLYLYESEGVKNTTKKTLSPRILLLWRFEEMVKAKYHLFLRQYVSLILREGTELQKIPTIRLAAVLLRSIPEGESTLLPVIVNKLGDPAKKVSAGAAFELRKLLQQHTAMQVIVAREVQQLAHRPHLSSRALYNCITFLNQLKLKREETQGGADEATEPSLPASLISTYFRLFELAVQKPKKKETANEEEAGMKSRLLSALLTGVNRAHPYLPHHDSTMEQHIDALYRVVHTAPAAATTQALLLLFHLSVGAEFEQDQRQTISRKLRPEEHARRDRFYRALYSTLAQPSLLGTGKHLTMFFNLLYKAMKYDNDQTRVVAFAKRILCTTIHCSSSVVAGSLFLLNEITKHHGNLLSCFQDVLEGSDAFRVLDPTKREPRGALVLSEYVDAPEIASEENEQSIEKAITKAPLWELTLLLKHFHPSVSRFASAIGNIDYSGDPLRDFGVGPFLDKFAYRNPKSIDRVAGKFQRGESVAERKSGTGLLVESQVALPLNDPSFLSNPNVDAPDDFFHKFFLEQARRDKLKGIVRHKPKVDAVEHLEEDAFDEAEVATLDVQKFDDLEQGWETDDDEEAYVDALAQKIIEDSINENGPADLDEEDPDMEGWGDMYSDEELEDESDDESESSQKGKALTRNDTIVGDGIKDLDSEENDVDAFMDIDGADSSVSDDDELFMDEQLVLMSVDLDGLDSSDDHISDSGVDGNLTLINEEKSNDGEVVEEGASLNHTVEGLATFVDADEYEAMITKSWNEKKRSRKRIDGKSDHARATSPKRRM</sequence>
<dbReference type="KEGG" id="pti:PHATRDRAFT_50630"/>
<evidence type="ECO:0000259" key="3">
    <source>
        <dbReference type="Pfam" id="PF03914"/>
    </source>
</evidence>
<reference evidence="4 5" key="1">
    <citation type="journal article" date="2008" name="Nature">
        <title>The Phaeodactylum genome reveals the evolutionary history of diatom genomes.</title>
        <authorList>
            <person name="Bowler C."/>
            <person name="Allen A.E."/>
            <person name="Badger J.H."/>
            <person name="Grimwood J."/>
            <person name="Jabbari K."/>
            <person name="Kuo A."/>
            <person name="Maheswari U."/>
            <person name="Martens C."/>
            <person name="Maumus F."/>
            <person name="Otillar R.P."/>
            <person name="Rayko E."/>
            <person name="Salamov A."/>
            <person name="Vandepoele K."/>
            <person name="Beszteri B."/>
            <person name="Gruber A."/>
            <person name="Heijde M."/>
            <person name="Katinka M."/>
            <person name="Mock T."/>
            <person name="Valentin K."/>
            <person name="Verret F."/>
            <person name="Berges J.A."/>
            <person name="Brownlee C."/>
            <person name="Cadoret J.P."/>
            <person name="Chiovitti A."/>
            <person name="Choi C.J."/>
            <person name="Coesel S."/>
            <person name="De Martino A."/>
            <person name="Detter J.C."/>
            <person name="Durkin C."/>
            <person name="Falciatore A."/>
            <person name="Fournet J."/>
            <person name="Haruta M."/>
            <person name="Huysman M.J."/>
            <person name="Jenkins B.D."/>
            <person name="Jiroutova K."/>
            <person name="Jorgensen R.E."/>
            <person name="Joubert Y."/>
            <person name="Kaplan A."/>
            <person name="Kroger N."/>
            <person name="Kroth P.G."/>
            <person name="La Roche J."/>
            <person name="Lindquist E."/>
            <person name="Lommer M."/>
            <person name="Martin-Jezequel V."/>
            <person name="Lopez P.J."/>
            <person name="Lucas S."/>
            <person name="Mangogna M."/>
            <person name="McGinnis K."/>
            <person name="Medlin L.K."/>
            <person name="Montsant A."/>
            <person name="Oudot-Le Secq M.P."/>
            <person name="Napoli C."/>
            <person name="Obornik M."/>
            <person name="Parker M.S."/>
            <person name="Petit J.L."/>
            <person name="Porcel B.M."/>
            <person name="Poulsen N."/>
            <person name="Robison M."/>
            <person name="Rychlewski L."/>
            <person name="Rynearson T.A."/>
            <person name="Schmutz J."/>
            <person name="Shapiro H."/>
            <person name="Siaut M."/>
            <person name="Stanley M."/>
            <person name="Sussman M.R."/>
            <person name="Taylor A.R."/>
            <person name="Vardi A."/>
            <person name="von Dassow P."/>
            <person name="Vyverman W."/>
            <person name="Willis A."/>
            <person name="Wyrwicz L.S."/>
            <person name="Rokhsar D.S."/>
            <person name="Weissenbach J."/>
            <person name="Armbrust E.V."/>
            <person name="Green B.R."/>
            <person name="Van de Peer Y."/>
            <person name="Grigoriev I.V."/>
        </authorList>
    </citation>
    <scope>NUCLEOTIDE SEQUENCE [LARGE SCALE GENOMIC DNA]</scope>
    <source>
        <strain evidence="4 5">CCAP 1055/1</strain>
    </source>
</reference>
<dbReference type="eggNOG" id="KOG2038">
    <property type="taxonomic scope" value="Eukaryota"/>
</dbReference>
<proteinExistence type="inferred from homology"/>
<accession>B7GER6</accession>
<evidence type="ECO:0000313" key="5">
    <source>
        <dbReference type="Proteomes" id="UP000000759"/>
    </source>
</evidence>
<dbReference type="PANTHER" id="PTHR12048">
    <property type="entry name" value="CCAAT-BINDING FACTOR-RELATED"/>
    <property type="match status" value="1"/>
</dbReference>
<dbReference type="InterPro" id="IPR040155">
    <property type="entry name" value="CEBPZ/Mak21-like"/>
</dbReference>
<dbReference type="GO" id="GO:0005634">
    <property type="term" value="C:nucleus"/>
    <property type="evidence" value="ECO:0007669"/>
    <property type="project" value="TreeGrafter"/>
</dbReference>
<evidence type="ECO:0000256" key="2">
    <source>
        <dbReference type="SAM" id="MobiDB-lite"/>
    </source>
</evidence>
<protein>
    <recommendedName>
        <fullName evidence="3">CCAAT-binding factor domain-containing protein</fullName>
    </recommendedName>
</protein>
<dbReference type="GeneID" id="7199474"/>
<feature type="domain" description="CCAAT-binding factor" evidence="3">
    <location>
        <begin position="437"/>
        <end position="626"/>
    </location>
</feature>
<name>B7GER6_PHATC</name>
<dbReference type="OMA" id="EIWCNDE"/>
<feature type="compositionally biased region" description="Acidic residues" evidence="2">
    <location>
        <begin position="792"/>
        <end position="821"/>
    </location>
</feature>
<dbReference type="STRING" id="556484.B7GER6"/>
<feature type="compositionally biased region" description="Low complexity" evidence="2">
    <location>
        <begin position="25"/>
        <end position="35"/>
    </location>
</feature>
<dbReference type="PaxDb" id="2850-Phatr50630"/>
<dbReference type="EMBL" id="CM000635">
    <property type="protein sequence ID" value="EEC42905.1"/>
    <property type="molecule type" value="Genomic_DNA"/>
</dbReference>
<evidence type="ECO:0000313" key="4">
    <source>
        <dbReference type="EMBL" id="EEC42905.1"/>
    </source>
</evidence>